<evidence type="ECO:0008006" key="5">
    <source>
        <dbReference type="Google" id="ProtNLM"/>
    </source>
</evidence>
<feature type="region of interest" description="Disordered" evidence="1">
    <location>
        <begin position="196"/>
        <end position="216"/>
    </location>
</feature>
<dbReference type="Proteomes" id="UP001488805">
    <property type="component" value="Unassembled WGS sequence"/>
</dbReference>
<name>A0AAW1DZ75_ZOAVI</name>
<feature type="region of interest" description="Disordered" evidence="1">
    <location>
        <begin position="253"/>
        <end position="283"/>
    </location>
</feature>
<feature type="region of interest" description="Disordered" evidence="1">
    <location>
        <begin position="1"/>
        <end position="36"/>
    </location>
</feature>
<organism evidence="3 4">
    <name type="scientific">Zoarces viviparus</name>
    <name type="common">Viviparous eelpout</name>
    <name type="synonym">Blennius viviparus</name>
    <dbReference type="NCBI Taxonomy" id="48416"/>
    <lineage>
        <taxon>Eukaryota</taxon>
        <taxon>Metazoa</taxon>
        <taxon>Chordata</taxon>
        <taxon>Craniata</taxon>
        <taxon>Vertebrata</taxon>
        <taxon>Euteleostomi</taxon>
        <taxon>Actinopterygii</taxon>
        <taxon>Neopterygii</taxon>
        <taxon>Teleostei</taxon>
        <taxon>Neoteleostei</taxon>
        <taxon>Acanthomorphata</taxon>
        <taxon>Eupercaria</taxon>
        <taxon>Perciformes</taxon>
        <taxon>Cottioidei</taxon>
        <taxon>Zoarcales</taxon>
        <taxon>Zoarcidae</taxon>
        <taxon>Zoarcinae</taxon>
        <taxon>Zoarces</taxon>
    </lineage>
</organism>
<feature type="compositionally biased region" description="Basic and acidic residues" evidence="1">
    <location>
        <begin position="136"/>
        <end position="149"/>
    </location>
</feature>
<keyword evidence="4" id="KW-1185">Reference proteome</keyword>
<feature type="transmembrane region" description="Helical" evidence="2">
    <location>
        <begin position="94"/>
        <end position="114"/>
    </location>
</feature>
<evidence type="ECO:0000256" key="1">
    <source>
        <dbReference type="SAM" id="MobiDB-lite"/>
    </source>
</evidence>
<feature type="transmembrane region" description="Helical" evidence="2">
    <location>
        <begin position="41"/>
        <end position="63"/>
    </location>
</feature>
<sequence>MRSSVDGPVGPIGREGTGNSNSNNNNNNTSNENSGNSGSQYALCALGVGLVALGVVMIVWSVVPADVAGNSSSSGSGSGGDGVTSGRKHKASSVAFVLVGSGVVMLLLSLCLGMRNKQREQQRLQEVQNRGGVAAREQEERQTAEEQAHRYAVPSYEEAVCSGQYPVRQSNLRPSSSQLPSYDDLVQVDGVQYEFEGSEVTTTGPQPAPAPTAPPAAAAAAAAAATSNRRPGKNSRKLLPIKIRRIKSEKLHMKNIDNSLPATGFSIEPLTPPPQYEDKVPPL</sequence>
<dbReference type="PANTHER" id="PTHR16015:SF0">
    <property type="entry name" value="TRANSMEMBRANE PROTEIN 51"/>
    <property type="match status" value="1"/>
</dbReference>
<evidence type="ECO:0000313" key="3">
    <source>
        <dbReference type="EMBL" id="KAK9515512.1"/>
    </source>
</evidence>
<evidence type="ECO:0000256" key="2">
    <source>
        <dbReference type="SAM" id="Phobius"/>
    </source>
</evidence>
<gene>
    <name evidence="3" type="ORF">VZT92_026152</name>
</gene>
<feature type="compositionally biased region" description="Low complexity" evidence="1">
    <location>
        <begin position="17"/>
        <end position="36"/>
    </location>
</feature>
<dbReference type="PANTHER" id="PTHR16015">
    <property type="entry name" value="TRANSMEMBRANE PROTEIN 51"/>
    <property type="match status" value="1"/>
</dbReference>
<dbReference type="AlphaFoldDB" id="A0AAW1DZ75"/>
<accession>A0AAW1DZ75</accession>
<dbReference type="EMBL" id="JBCEZU010000586">
    <property type="protein sequence ID" value="KAK9515512.1"/>
    <property type="molecule type" value="Genomic_DNA"/>
</dbReference>
<keyword evidence="2" id="KW-1133">Transmembrane helix</keyword>
<reference evidence="3 4" key="1">
    <citation type="journal article" date="2024" name="Genome Biol. Evol.">
        <title>Chromosome-level genome assembly of the viviparous eelpout Zoarces viviparus.</title>
        <authorList>
            <person name="Fuhrmann N."/>
            <person name="Brasseur M.V."/>
            <person name="Bakowski C.E."/>
            <person name="Podsiadlowski L."/>
            <person name="Prost S."/>
            <person name="Krehenwinkel H."/>
            <person name="Mayer C."/>
        </authorList>
    </citation>
    <scope>NUCLEOTIDE SEQUENCE [LARGE SCALE GENOMIC DNA]</scope>
    <source>
        <strain evidence="3">NO-MEL_2022_Ind0_liver</strain>
    </source>
</reference>
<protein>
    <recommendedName>
        <fullName evidence="5">Transmembrane protein 51</fullName>
    </recommendedName>
</protein>
<feature type="region of interest" description="Disordered" evidence="1">
    <location>
        <begin position="125"/>
        <end position="149"/>
    </location>
</feature>
<comment type="caution">
    <text evidence="3">The sequence shown here is derived from an EMBL/GenBank/DDBJ whole genome shotgun (WGS) entry which is preliminary data.</text>
</comment>
<evidence type="ECO:0000313" key="4">
    <source>
        <dbReference type="Proteomes" id="UP001488805"/>
    </source>
</evidence>
<proteinExistence type="predicted"/>
<dbReference type="Pfam" id="PF15345">
    <property type="entry name" value="TMEM51"/>
    <property type="match status" value="1"/>
</dbReference>
<dbReference type="InterPro" id="IPR029265">
    <property type="entry name" value="TMEM51"/>
</dbReference>
<keyword evidence="2" id="KW-0812">Transmembrane</keyword>
<keyword evidence="2" id="KW-0472">Membrane</keyword>